<evidence type="ECO:0000313" key="3">
    <source>
        <dbReference type="Proteomes" id="UP000295510"/>
    </source>
</evidence>
<dbReference type="EMBL" id="SNYL01000007">
    <property type="protein sequence ID" value="TDQ43257.1"/>
    <property type="molecule type" value="Genomic_DNA"/>
</dbReference>
<dbReference type="GO" id="GO:0016791">
    <property type="term" value="F:phosphatase activity"/>
    <property type="evidence" value="ECO:0007669"/>
    <property type="project" value="TreeGrafter"/>
</dbReference>
<dbReference type="Gene3D" id="3.60.21.10">
    <property type="match status" value="1"/>
</dbReference>
<dbReference type="GO" id="GO:0005737">
    <property type="term" value="C:cytoplasm"/>
    <property type="evidence" value="ECO:0007669"/>
    <property type="project" value="TreeGrafter"/>
</dbReference>
<dbReference type="Proteomes" id="UP000295510">
    <property type="component" value="Unassembled WGS sequence"/>
</dbReference>
<proteinExistence type="predicted"/>
<reference evidence="2 3" key="1">
    <citation type="submission" date="2019-03" db="EMBL/GenBank/DDBJ databases">
        <title>Genomic Encyclopedia of Type Strains, Phase IV (KMG-IV): sequencing the most valuable type-strain genomes for metagenomic binning, comparative biology and taxonomic classification.</title>
        <authorList>
            <person name="Goeker M."/>
        </authorList>
    </citation>
    <scope>NUCLEOTIDE SEQUENCE [LARGE SCALE GENOMIC DNA]</scope>
    <source>
        <strain evidence="2 3">DSM 19605</strain>
    </source>
</reference>
<dbReference type="PIRSF" id="PIRSF000883">
    <property type="entry name" value="Pesterase_MJ0912"/>
    <property type="match status" value="1"/>
</dbReference>
<dbReference type="InterPro" id="IPR029052">
    <property type="entry name" value="Metallo-depent_PP-like"/>
</dbReference>
<dbReference type="PANTHER" id="PTHR42850:SF2">
    <property type="entry name" value="BLL5683 PROTEIN"/>
    <property type="match status" value="1"/>
</dbReference>
<dbReference type="Pfam" id="PF00149">
    <property type="entry name" value="Metallophos"/>
    <property type="match status" value="1"/>
</dbReference>
<organism evidence="2 3">
    <name type="scientific">Tepidicella xavieri</name>
    <dbReference type="NCBI Taxonomy" id="360241"/>
    <lineage>
        <taxon>Bacteria</taxon>
        <taxon>Pseudomonadati</taxon>
        <taxon>Pseudomonadota</taxon>
        <taxon>Betaproteobacteria</taxon>
        <taxon>Burkholderiales</taxon>
        <taxon>Tepidicella</taxon>
    </lineage>
</organism>
<dbReference type="PANTHER" id="PTHR42850">
    <property type="entry name" value="METALLOPHOSPHOESTERASE"/>
    <property type="match status" value="1"/>
</dbReference>
<dbReference type="SUPFAM" id="SSF56300">
    <property type="entry name" value="Metallo-dependent phosphatases"/>
    <property type="match status" value="1"/>
</dbReference>
<gene>
    <name evidence="2" type="ORF">DFR43_10725</name>
</gene>
<name>A0A4V3D6A7_9BURK</name>
<evidence type="ECO:0000313" key="2">
    <source>
        <dbReference type="EMBL" id="TDQ43257.1"/>
    </source>
</evidence>
<comment type="caution">
    <text evidence="2">The sequence shown here is derived from an EMBL/GenBank/DDBJ whole genome shotgun (WGS) entry which is preliminary data.</text>
</comment>
<protein>
    <submittedName>
        <fullName evidence="2">Putative phosphodiesterase</fullName>
    </submittedName>
</protein>
<dbReference type="OrthoDB" id="9813918at2"/>
<keyword evidence="3" id="KW-1185">Reference proteome</keyword>
<evidence type="ECO:0000259" key="1">
    <source>
        <dbReference type="Pfam" id="PF00149"/>
    </source>
</evidence>
<dbReference type="InterPro" id="IPR011152">
    <property type="entry name" value="Pesterase_MJ0912"/>
</dbReference>
<dbReference type="InterPro" id="IPR004843">
    <property type="entry name" value="Calcineurin-like_PHP"/>
</dbReference>
<feature type="domain" description="Calcineurin-like phosphoesterase" evidence="1">
    <location>
        <begin position="3"/>
        <end position="189"/>
    </location>
</feature>
<dbReference type="AlphaFoldDB" id="A0A4V3D6A7"/>
<dbReference type="CDD" id="cd00838">
    <property type="entry name" value="MPP_superfamily"/>
    <property type="match status" value="1"/>
</dbReference>
<sequence>MRTIAFVSDIHGNLPALQAVAADIARQGAQVVVNLGDAFSGPLLAAETARWLIHDAQQATATPWLHIAGNHERQLLAVADRRASPALTDPADSNPTDSDHLAAQQMDDALLAWIRHLPAPTRPDLLTGSWRADLLGPEVGLCHGSPRSDVEYLLDTPEGELIRPASVSELDERLAGRIPSSITLLACGHSHLPRSLTLPRAGATALQLLNPGSVGLPAYDDDTPYPASRYHRVENGSPDARYALATQAAPRQPWTLACRSVPYDAEPMARLAEQRGCPDWAHALRTGRMPRP</sequence>
<accession>A0A4V3D6A7</accession>
<dbReference type="InterPro" id="IPR050126">
    <property type="entry name" value="Ap4A_hydrolase"/>
</dbReference>